<feature type="region of interest" description="Disordered" evidence="2">
    <location>
        <begin position="144"/>
        <end position="241"/>
    </location>
</feature>
<name>A0A120IAP2_9LACT</name>
<keyword evidence="4" id="KW-1185">Reference proteome</keyword>
<reference evidence="3 4" key="1">
    <citation type="journal article" date="2016" name="Genome Announc.">
        <title>Complete Genome Sequences of Aerococcus christensenii CCUG 28831T, Aerococcus sanguinicola CCUG 43001T, Aerococcus urinae CCUG 36881T, Aerococcus urinaeequi CCUG 28094T, Aerococcus urinaehominis CCUG 42038 BT, and Aerococcus viridans CCUG 4311T.</title>
        <authorList>
            <person name="Carkaci D."/>
            <person name="Dargis R."/>
            <person name="Nielsen X.C."/>
            <person name="Skovgaard O."/>
            <person name="Fuursted K."/>
            <person name="Christensen J.J."/>
        </authorList>
    </citation>
    <scope>NUCLEOTIDE SEQUENCE [LARGE SCALE GENOMIC DNA]</scope>
    <source>
        <strain evidence="3 4">CCUG42038B</strain>
    </source>
</reference>
<dbReference type="RefSeq" id="WP_067977368.1">
    <property type="nucleotide sequence ID" value="NZ_CP014163.1"/>
</dbReference>
<dbReference type="AlphaFoldDB" id="A0A120IAP2"/>
<evidence type="ECO:0000313" key="3">
    <source>
        <dbReference type="EMBL" id="AMB98709.1"/>
    </source>
</evidence>
<dbReference type="Gene3D" id="6.10.250.790">
    <property type="match status" value="1"/>
</dbReference>
<dbReference type="OrthoDB" id="2139724at2"/>
<protein>
    <submittedName>
        <fullName evidence="3">Uncharacterized protein</fullName>
    </submittedName>
</protein>
<dbReference type="KEGG" id="auh:AWM75_01280"/>
<organism evidence="3 4">
    <name type="scientific">Aerococcus urinaehominis</name>
    <dbReference type="NCBI Taxonomy" id="128944"/>
    <lineage>
        <taxon>Bacteria</taxon>
        <taxon>Bacillati</taxon>
        <taxon>Bacillota</taxon>
        <taxon>Bacilli</taxon>
        <taxon>Lactobacillales</taxon>
        <taxon>Aerococcaceae</taxon>
        <taxon>Aerococcus</taxon>
    </lineage>
</organism>
<dbReference type="InterPro" id="IPR053712">
    <property type="entry name" value="Bac_CellDiv_Activator"/>
</dbReference>
<feature type="compositionally biased region" description="Polar residues" evidence="2">
    <location>
        <begin position="190"/>
        <end position="204"/>
    </location>
</feature>
<evidence type="ECO:0000256" key="2">
    <source>
        <dbReference type="SAM" id="MobiDB-lite"/>
    </source>
</evidence>
<dbReference type="InterPro" id="IPR007838">
    <property type="entry name" value="Cell_div_ZapA-like"/>
</dbReference>
<dbReference type="EMBL" id="CP014163">
    <property type="protein sequence ID" value="AMB98709.1"/>
    <property type="molecule type" value="Genomic_DNA"/>
</dbReference>
<dbReference type="InterPro" id="IPR036192">
    <property type="entry name" value="Cell_div_ZapA-like_sf"/>
</dbReference>
<evidence type="ECO:0000313" key="4">
    <source>
        <dbReference type="Proteomes" id="UP000062260"/>
    </source>
</evidence>
<feature type="coiled-coil region" evidence="1">
    <location>
        <begin position="60"/>
        <end position="136"/>
    </location>
</feature>
<gene>
    <name evidence="3" type="ORF">AWM75_01280</name>
</gene>
<dbReference type="Proteomes" id="UP000062260">
    <property type="component" value="Chromosome"/>
</dbReference>
<dbReference type="STRING" id="128944.AWM75_01280"/>
<accession>A0A120IAP2</accession>
<sequence>MAELDVRRFPTKIGNRHFVIKASKSNEHMQAVSDAVNDRLQKIGRQNTALKTDERALLLAVNLMSDLIEAQDELTQLRRDNNVLLNKHENRDREFKQLEEMLANNTRENDQLQANLKALNADQERMQDQMNILLQAIAMKEDQVQAEQMTSQDIQKDSSEPGQDTNDQKSQINQSDQLTGHSQDNRSRASKNTQGPIAVDQSNHVNRKYHINQGLNPNFDMDTLIKANGSPRSHLQQTPRD</sequence>
<feature type="compositionally biased region" description="Polar residues" evidence="2">
    <location>
        <begin position="160"/>
        <end position="182"/>
    </location>
</feature>
<keyword evidence="1" id="KW-0175">Coiled coil</keyword>
<dbReference type="Pfam" id="PF05164">
    <property type="entry name" value="ZapA"/>
    <property type="match status" value="1"/>
</dbReference>
<feature type="compositionally biased region" description="Polar residues" evidence="2">
    <location>
        <begin position="230"/>
        <end position="241"/>
    </location>
</feature>
<dbReference type="SUPFAM" id="SSF102829">
    <property type="entry name" value="Cell division protein ZapA-like"/>
    <property type="match status" value="1"/>
</dbReference>
<proteinExistence type="predicted"/>
<evidence type="ECO:0000256" key="1">
    <source>
        <dbReference type="SAM" id="Coils"/>
    </source>
</evidence>
<reference evidence="4" key="2">
    <citation type="submission" date="2016-01" db="EMBL/GenBank/DDBJ databases">
        <title>Six Aerococcus type strain genome sequencing and assembly using PacBio and Illumina Hiseq.</title>
        <authorList>
            <person name="Carkaci D."/>
            <person name="Dargis R."/>
            <person name="Nielsen X.C."/>
            <person name="Skovgaard O."/>
            <person name="Fuursted K."/>
            <person name="Christensen J.J."/>
        </authorList>
    </citation>
    <scope>NUCLEOTIDE SEQUENCE [LARGE SCALE GENOMIC DNA]</scope>
    <source>
        <strain evidence="4">CCUG42038B</strain>
    </source>
</reference>